<keyword evidence="2" id="KW-0732">Signal</keyword>
<evidence type="ECO:0000313" key="4">
    <source>
        <dbReference type="Proteomes" id="UP000076744"/>
    </source>
</evidence>
<evidence type="ECO:0000256" key="2">
    <source>
        <dbReference type="SAM" id="SignalP"/>
    </source>
</evidence>
<protein>
    <submittedName>
        <fullName evidence="3">Uncharacterized protein</fullName>
    </submittedName>
</protein>
<feature type="compositionally biased region" description="Polar residues" evidence="1">
    <location>
        <begin position="109"/>
        <end position="125"/>
    </location>
</feature>
<name>A0A168EF49_CORFA</name>
<feature type="compositionally biased region" description="Low complexity" evidence="1">
    <location>
        <begin position="127"/>
        <end position="139"/>
    </location>
</feature>
<accession>A0A168EF49</accession>
<dbReference type="GeneID" id="30016930"/>
<evidence type="ECO:0000313" key="3">
    <source>
        <dbReference type="EMBL" id="OAA73737.1"/>
    </source>
</evidence>
<gene>
    <name evidence="3" type="ORF">ISF_00638</name>
</gene>
<feature type="chain" id="PRO_5007896472" evidence="2">
    <location>
        <begin position="21"/>
        <end position="713"/>
    </location>
</feature>
<sequence>MISPAIKGPLMGCWLLASLAFGLPDYSDNYSSSSVNAQPGTPSSSVADVCKAESTKTVFITLSSVSKQSTASFPDVASVGTTTIIVSPVQSHAKTDATVDAMTTDSAPAYASTSDASNDSKTGNPMSEVSSTVEETSTVSRTIKATHTITLTVASASKGPVSTESGAESDVKGTGVTSSVTGLPSNVATCITHTVVGPDGRPTVVESIIITEPAGTSASRVLGTAAPANSASATAPGIPVSSGGTSITSGLPIHTSFTAIGPDGSSTIIDTTWIIPVPQTSAMSGLNPLPSGVISSGRIFSGLPSNPVSEATTESPMTSVMGSSTCTTLTVVGPDMRPTVTELTIIAPTGAPSTTLFTVAPPSFVPPASITNLASQPPTTSNSVVTTITWTVIGADGTASPIIQTITAPSGSIISGIPTSLPAAVTANLPQPAGTWSSGNAPMLTPYSTASSTGNILPSAGSIVSGLGQIPTFVPAPFESGMSSVITEEPPAYTLDTGLPPSSHQNTVGASPIQYGGSSSDKNWISSILYGTFPAPTPAFPPFSETPTPGAPLPGTPEPVPEPTPAPAPAPAPEPEPVPTPEPAPEPLPAPIAPATPEAVTTLVTSTWTNIIPESTTTYVIKFPLTTMATVTVPHSVSLLQLKHHHPIPVYGKYVLDLKCFVTVGDSNYNSTATNKHYSYKRYFNKHNSRYSNQHPGSYSCGTISSRLYFRRR</sequence>
<reference evidence="3 4" key="1">
    <citation type="journal article" date="2016" name="Genome Biol. Evol.">
        <title>Divergent and convergent evolution of fungal pathogenicity.</title>
        <authorList>
            <person name="Shang Y."/>
            <person name="Xiao G."/>
            <person name="Zheng P."/>
            <person name="Cen K."/>
            <person name="Zhan S."/>
            <person name="Wang C."/>
        </authorList>
    </citation>
    <scope>NUCLEOTIDE SEQUENCE [LARGE SCALE GENOMIC DNA]</scope>
    <source>
        <strain evidence="3 4">ARSEF 2679</strain>
    </source>
</reference>
<feature type="region of interest" description="Disordered" evidence="1">
    <location>
        <begin position="157"/>
        <end position="176"/>
    </location>
</feature>
<keyword evidence="4" id="KW-1185">Reference proteome</keyword>
<dbReference type="STRING" id="1081104.A0A168EF49"/>
<dbReference type="RefSeq" id="XP_018708695.1">
    <property type="nucleotide sequence ID" value="XM_018844245.1"/>
</dbReference>
<organism evidence="3 4">
    <name type="scientific">Cordyceps fumosorosea (strain ARSEF 2679)</name>
    <name type="common">Isaria fumosorosea</name>
    <dbReference type="NCBI Taxonomy" id="1081104"/>
    <lineage>
        <taxon>Eukaryota</taxon>
        <taxon>Fungi</taxon>
        <taxon>Dikarya</taxon>
        <taxon>Ascomycota</taxon>
        <taxon>Pezizomycotina</taxon>
        <taxon>Sordariomycetes</taxon>
        <taxon>Hypocreomycetidae</taxon>
        <taxon>Hypocreales</taxon>
        <taxon>Cordycipitaceae</taxon>
        <taxon>Cordyceps</taxon>
    </lineage>
</organism>
<dbReference type="EMBL" id="AZHB01000001">
    <property type="protein sequence ID" value="OAA73737.1"/>
    <property type="molecule type" value="Genomic_DNA"/>
</dbReference>
<feature type="compositionally biased region" description="Polar residues" evidence="1">
    <location>
        <begin position="157"/>
        <end position="166"/>
    </location>
</feature>
<proteinExistence type="predicted"/>
<feature type="region of interest" description="Disordered" evidence="1">
    <location>
        <begin position="109"/>
        <end position="139"/>
    </location>
</feature>
<dbReference type="AlphaFoldDB" id="A0A168EF49"/>
<dbReference type="Proteomes" id="UP000076744">
    <property type="component" value="Unassembled WGS sequence"/>
</dbReference>
<dbReference type="OrthoDB" id="5385013at2759"/>
<comment type="caution">
    <text evidence="3">The sequence shown here is derived from an EMBL/GenBank/DDBJ whole genome shotgun (WGS) entry which is preliminary data.</text>
</comment>
<feature type="region of interest" description="Disordered" evidence="1">
    <location>
        <begin position="539"/>
        <end position="594"/>
    </location>
</feature>
<feature type="signal peptide" evidence="2">
    <location>
        <begin position="1"/>
        <end position="20"/>
    </location>
</feature>
<feature type="compositionally biased region" description="Pro residues" evidence="1">
    <location>
        <begin position="549"/>
        <end position="594"/>
    </location>
</feature>
<evidence type="ECO:0000256" key="1">
    <source>
        <dbReference type="SAM" id="MobiDB-lite"/>
    </source>
</evidence>